<evidence type="ECO:0000256" key="3">
    <source>
        <dbReference type="ARBA" id="ARBA00022898"/>
    </source>
</evidence>
<reference evidence="15 16" key="1">
    <citation type="journal article" date="2015" name="Genome Biol. Evol.">
        <title>Phylogenomic analyses indicate that early fungi evolved digesting cell walls of algal ancestors of land plants.</title>
        <authorList>
            <person name="Chang Y."/>
            <person name="Wang S."/>
            <person name="Sekimoto S."/>
            <person name="Aerts A.L."/>
            <person name="Choi C."/>
            <person name="Clum A."/>
            <person name="LaButti K.M."/>
            <person name="Lindquist E.A."/>
            <person name="Yee Ngan C."/>
            <person name="Ohm R.A."/>
            <person name="Salamov A.A."/>
            <person name="Grigoriev I.V."/>
            <person name="Spatafora J.W."/>
            <person name="Berbee M.L."/>
        </authorList>
    </citation>
    <scope>NUCLEOTIDE SEQUENCE [LARGE SCALE GENOMIC DNA]</scope>
    <source>
        <strain evidence="15 16">JEL478</strain>
    </source>
</reference>
<dbReference type="EC" id="5.1.1.18" evidence="9"/>
<dbReference type="Gene3D" id="3.40.50.1100">
    <property type="match status" value="2"/>
</dbReference>
<name>A0A139B0H7_GONPJ</name>
<sequence>MLTSSKRINPTRDPPLAISFEDIRKAHDRIRSYVHRTPVVISQTIDAIASRPLDDEDEAISRRIFIKCENQQKIGAFKIRGATNAVRTLIEREEAPRAKEERLNGDAEGAGIKNVRDGGVVTHSSGNHGQALALAAKTAGIPCTVVVPKGAPPPKVSAMSGYGATIVKCENNQKSREAECQAVVESTGAVLIHPYNEPLVMAGQGTLAIELLEQSKEDYGVDLDAIVVAVGGGGMLSGCTVAAKSFREGIHVFAAEPAGADDAYRSFKGNKWTGFAAGQPNTVADGLRTTTGSLTWEIIHELVDDVFTVEDEQIIHTMKMVFERMKQVVEPSAVVTLAVVLFNKEFRKAARGMKNIGVVFSGGNVDLDSLPWVKK</sequence>
<dbReference type="GO" id="GO:0030170">
    <property type="term" value="F:pyridoxal phosphate binding"/>
    <property type="evidence" value="ECO:0007669"/>
    <property type="project" value="TreeGrafter"/>
</dbReference>
<evidence type="ECO:0000313" key="15">
    <source>
        <dbReference type="EMBL" id="KXS22501.1"/>
    </source>
</evidence>
<keyword evidence="16" id="KW-1185">Reference proteome</keyword>
<dbReference type="AlphaFoldDB" id="A0A139B0H7"/>
<keyword evidence="4" id="KW-0456">Lyase</keyword>
<dbReference type="InterPro" id="IPR001926">
    <property type="entry name" value="TrpB-like_PALP"/>
</dbReference>
<evidence type="ECO:0000256" key="11">
    <source>
        <dbReference type="ARBA" id="ARBA00076108"/>
    </source>
</evidence>
<evidence type="ECO:0000256" key="5">
    <source>
        <dbReference type="ARBA" id="ARBA00031418"/>
    </source>
</evidence>
<protein>
    <recommendedName>
        <fullName evidence="10">Serine racemase</fullName>
        <ecNumber evidence="9">5.1.1.18</ecNumber>
    </recommendedName>
    <alternativeName>
        <fullName evidence="11">D-serine ammonia-lyase</fullName>
    </alternativeName>
    <alternativeName>
        <fullName evidence="13">D-serine dehydratase</fullName>
    </alternativeName>
    <alternativeName>
        <fullName evidence="12">L-serine ammonia-lyase</fullName>
    </alternativeName>
    <alternativeName>
        <fullName evidence="5">L-serine dehydratase</fullName>
    </alternativeName>
</protein>
<dbReference type="OrthoDB" id="271064at2759"/>
<comment type="catalytic activity">
    <reaction evidence="6">
        <text>D-serine = pyruvate + NH4(+)</text>
        <dbReference type="Rhea" id="RHEA:13977"/>
        <dbReference type="ChEBI" id="CHEBI:15361"/>
        <dbReference type="ChEBI" id="CHEBI:28938"/>
        <dbReference type="ChEBI" id="CHEBI:35247"/>
        <dbReference type="EC" id="4.3.1.18"/>
    </reaction>
</comment>
<dbReference type="EMBL" id="KQ965731">
    <property type="protein sequence ID" value="KXS22501.1"/>
    <property type="molecule type" value="Genomic_DNA"/>
</dbReference>
<dbReference type="GO" id="GO:0070179">
    <property type="term" value="P:D-serine biosynthetic process"/>
    <property type="evidence" value="ECO:0007669"/>
    <property type="project" value="TreeGrafter"/>
</dbReference>
<comment type="function">
    <text evidence="8">Catalyzes the synthesis of D-serine from L-serine. D-serine is a key coagonist with glutamate at NMDA receptors. Has dehydratase activity towards both L-serine and D-serine.</text>
</comment>
<evidence type="ECO:0000256" key="10">
    <source>
        <dbReference type="ARBA" id="ARBA00070760"/>
    </source>
</evidence>
<dbReference type="PANTHER" id="PTHR43050">
    <property type="entry name" value="SERINE / THREONINE RACEMASE FAMILY MEMBER"/>
    <property type="match status" value="1"/>
</dbReference>
<organism evidence="15 16">
    <name type="scientific">Gonapodya prolifera (strain JEL478)</name>
    <name type="common">Monoblepharis prolifera</name>
    <dbReference type="NCBI Taxonomy" id="1344416"/>
    <lineage>
        <taxon>Eukaryota</taxon>
        <taxon>Fungi</taxon>
        <taxon>Fungi incertae sedis</taxon>
        <taxon>Chytridiomycota</taxon>
        <taxon>Chytridiomycota incertae sedis</taxon>
        <taxon>Monoblepharidomycetes</taxon>
        <taxon>Monoblepharidales</taxon>
        <taxon>Gonapodyaceae</taxon>
        <taxon>Gonapodya</taxon>
    </lineage>
</organism>
<evidence type="ECO:0000313" key="16">
    <source>
        <dbReference type="Proteomes" id="UP000070544"/>
    </source>
</evidence>
<gene>
    <name evidence="15" type="ORF">M427DRAFT_173986</name>
</gene>
<evidence type="ECO:0000256" key="8">
    <source>
        <dbReference type="ARBA" id="ARBA00056426"/>
    </source>
</evidence>
<dbReference type="OMA" id="LIHPFDH"/>
<evidence type="ECO:0000256" key="6">
    <source>
        <dbReference type="ARBA" id="ARBA00050422"/>
    </source>
</evidence>
<dbReference type="GO" id="GO:0030378">
    <property type="term" value="F:serine racemase activity"/>
    <property type="evidence" value="ECO:0007669"/>
    <property type="project" value="UniProtKB-EC"/>
</dbReference>
<comment type="cofactor">
    <cofactor evidence="1">
        <name>pyridoxal 5'-phosphate</name>
        <dbReference type="ChEBI" id="CHEBI:597326"/>
    </cofactor>
</comment>
<comment type="catalytic activity">
    <reaction evidence="7">
        <text>L-serine = D-serine</text>
        <dbReference type="Rhea" id="RHEA:10980"/>
        <dbReference type="ChEBI" id="CHEBI:33384"/>
        <dbReference type="ChEBI" id="CHEBI:35247"/>
        <dbReference type="EC" id="5.1.1.18"/>
    </reaction>
</comment>
<dbReference type="InterPro" id="IPR036052">
    <property type="entry name" value="TrpB-like_PALP_sf"/>
</dbReference>
<accession>A0A139B0H7</accession>
<dbReference type="FunFam" id="3.40.50.1100:FF:000041">
    <property type="entry name" value="Threonine ammonia-lyase, variant"/>
    <property type="match status" value="1"/>
</dbReference>
<dbReference type="SUPFAM" id="SSF53686">
    <property type="entry name" value="Tryptophan synthase beta subunit-like PLP-dependent enzymes"/>
    <property type="match status" value="1"/>
</dbReference>
<dbReference type="Proteomes" id="UP000070544">
    <property type="component" value="Unassembled WGS sequence"/>
</dbReference>
<evidence type="ECO:0000256" key="4">
    <source>
        <dbReference type="ARBA" id="ARBA00023239"/>
    </source>
</evidence>
<comment type="similarity">
    <text evidence="2">Belongs to the serine/threonine dehydratase family.</text>
</comment>
<keyword evidence="3" id="KW-0663">Pyridoxal phosphate</keyword>
<dbReference type="GO" id="GO:0006563">
    <property type="term" value="P:L-serine metabolic process"/>
    <property type="evidence" value="ECO:0007669"/>
    <property type="project" value="UniProtKB-ARBA"/>
</dbReference>
<feature type="domain" description="Tryptophan synthase beta chain-like PALP" evidence="14">
    <location>
        <begin position="55"/>
        <end position="362"/>
    </location>
</feature>
<evidence type="ECO:0000256" key="13">
    <source>
        <dbReference type="ARBA" id="ARBA00081761"/>
    </source>
</evidence>
<evidence type="ECO:0000256" key="2">
    <source>
        <dbReference type="ARBA" id="ARBA00010869"/>
    </source>
</evidence>
<dbReference type="GO" id="GO:0018114">
    <property type="term" value="F:threonine racemase activity"/>
    <property type="evidence" value="ECO:0007669"/>
    <property type="project" value="TreeGrafter"/>
</dbReference>
<evidence type="ECO:0000256" key="9">
    <source>
        <dbReference type="ARBA" id="ARBA00066592"/>
    </source>
</evidence>
<dbReference type="GO" id="GO:0000287">
    <property type="term" value="F:magnesium ion binding"/>
    <property type="evidence" value="ECO:0007669"/>
    <property type="project" value="TreeGrafter"/>
</dbReference>
<dbReference type="Pfam" id="PF00291">
    <property type="entry name" value="PALP"/>
    <property type="match status" value="1"/>
</dbReference>
<evidence type="ECO:0000256" key="1">
    <source>
        <dbReference type="ARBA" id="ARBA00001933"/>
    </source>
</evidence>
<evidence type="ECO:0000256" key="12">
    <source>
        <dbReference type="ARBA" id="ARBA00081060"/>
    </source>
</evidence>
<dbReference type="STRING" id="1344416.A0A139B0H7"/>
<dbReference type="GO" id="GO:0008721">
    <property type="term" value="F:D-serine ammonia-lyase activity"/>
    <property type="evidence" value="ECO:0007669"/>
    <property type="project" value="UniProtKB-EC"/>
</dbReference>
<dbReference type="GO" id="GO:0005524">
    <property type="term" value="F:ATP binding"/>
    <property type="evidence" value="ECO:0007669"/>
    <property type="project" value="TreeGrafter"/>
</dbReference>
<evidence type="ECO:0000256" key="7">
    <source>
        <dbReference type="ARBA" id="ARBA00051769"/>
    </source>
</evidence>
<dbReference type="CDD" id="cd01562">
    <property type="entry name" value="Thr-dehyd"/>
    <property type="match status" value="1"/>
</dbReference>
<dbReference type="GO" id="GO:0003941">
    <property type="term" value="F:L-serine ammonia-lyase activity"/>
    <property type="evidence" value="ECO:0007669"/>
    <property type="project" value="TreeGrafter"/>
</dbReference>
<dbReference type="PANTHER" id="PTHR43050:SF1">
    <property type="entry name" value="SERINE RACEMASE"/>
    <property type="match status" value="1"/>
</dbReference>
<evidence type="ECO:0000259" key="14">
    <source>
        <dbReference type="Pfam" id="PF00291"/>
    </source>
</evidence>
<proteinExistence type="inferred from homology"/>